<comment type="caution">
    <text evidence="2">The sequence shown here is derived from an EMBL/GenBank/DDBJ whole genome shotgun (WGS) entry which is preliminary data.</text>
</comment>
<evidence type="ECO:0000313" key="2">
    <source>
        <dbReference type="EMBL" id="HAG1298502.1"/>
    </source>
</evidence>
<evidence type="ECO:0000256" key="1">
    <source>
        <dbReference type="SAM" id="Phobius"/>
    </source>
</evidence>
<proteinExistence type="predicted"/>
<dbReference type="EMBL" id="DAAYPQ010000028">
    <property type="protein sequence ID" value="HAG5215309.1"/>
    <property type="molecule type" value="Genomic_DNA"/>
</dbReference>
<name>A0A758M582_SALER</name>
<feature type="transmembrane region" description="Helical" evidence="1">
    <location>
        <begin position="73"/>
        <end position="95"/>
    </location>
</feature>
<sequence>MIEIPLPLFISIYIALLIGMSCTKNTYLSICLTILFFGFWFSFDATPSIDITELFSTATSTNATTTDTEFVDALIITICCAVTVGVLFYLMNLFIRRIK</sequence>
<protein>
    <submittedName>
        <fullName evidence="2">Uncharacterized protein</fullName>
    </submittedName>
</protein>
<accession>A0A758M582</accession>
<keyword evidence="1" id="KW-0472">Membrane</keyword>
<keyword evidence="1" id="KW-0812">Transmembrane</keyword>
<evidence type="ECO:0000313" key="3">
    <source>
        <dbReference type="EMBL" id="HAG5215309.1"/>
    </source>
</evidence>
<dbReference type="EMBL" id="DAAXJR010000021">
    <property type="protein sequence ID" value="HAG1298502.1"/>
    <property type="molecule type" value="Genomic_DNA"/>
</dbReference>
<reference evidence="2" key="2">
    <citation type="submission" date="2020-02" db="EMBL/GenBank/DDBJ databases">
        <authorList>
            <consortium name="NCBI Pathogen Detection Project"/>
        </authorList>
    </citation>
    <scope>NUCLEOTIDE SEQUENCE</scope>
    <source>
        <strain evidence="2">MA.JE_S09-001508</strain>
        <strain evidence="3">MA.JE_S09-001509</strain>
    </source>
</reference>
<gene>
    <name evidence="3" type="ORF">G8642_004465</name>
    <name evidence="2" type="ORF">G8U03_004519</name>
</gene>
<feature type="transmembrane region" description="Helical" evidence="1">
    <location>
        <begin position="6"/>
        <end position="22"/>
    </location>
</feature>
<organism evidence="2">
    <name type="scientific">Salmonella enterica</name>
    <name type="common">Salmonella choleraesuis</name>
    <dbReference type="NCBI Taxonomy" id="28901"/>
    <lineage>
        <taxon>Bacteria</taxon>
        <taxon>Pseudomonadati</taxon>
        <taxon>Pseudomonadota</taxon>
        <taxon>Gammaproteobacteria</taxon>
        <taxon>Enterobacterales</taxon>
        <taxon>Enterobacteriaceae</taxon>
        <taxon>Salmonella</taxon>
    </lineage>
</organism>
<reference evidence="2" key="1">
    <citation type="journal article" date="2018" name="Genome Biol.">
        <title>SKESA: strategic k-mer extension for scrupulous assemblies.</title>
        <authorList>
            <person name="Souvorov A."/>
            <person name="Agarwala R."/>
            <person name="Lipman D.J."/>
        </authorList>
    </citation>
    <scope>NUCLEOTIDE SEQUENCE</scope>
    <source>
        <strain evidence="2">MA.JE_S09-001508</strain>
        <strain evidence="3">MA.JE_S09-001509</strain>
    </source>
</reference>
<dbReference type="AlphaFoldDB" id="A0A758M582"/>
<keyword evidence="1" id="KW-1133">Transmembrane helix</keyword>
<feature type="transmembrane region" description="Helical" evidence="1">
    <location>
        <begin position="27"/>
        <end position="43"/>
    </location>
</feature>